<evidence type="ECO:0000313" key="2">
    <source>
        <dbReference type="EnsemblMetazoa" id="AALFPA23_003542.P3944"/>
    </source>
</evidence>
<name>A0ABM1XWI8_AEDAL</name>
<feature type="region of interest" description="Disordered" evidence="1">
    <location>
        <begin position="210"/>
        <end position="271"/>
    </location>
</feature>
<evidence type="ECO:0000313" key="3">
    <source>
        <dbReference type="Proteomes" id="UP000069940"/>
    </source>
</evidence>
<feature type="region of interest" description="Disordered" evidence="1">
    <location>
        <begin position="309"/>
        <end position="358"/>
    </location>
</feature>
<dbReference type="RefSeq" id="XP_062714428.1">
    <property type="nucleotide sequence ID" value="XM_062858444.1"/>
</dbReference>
<dbReference type="PANTHER" id="PTHR33198:SF19">
    <property type="entry name" value="CCHC-TYPE DOMAIN-CONTAINING PROTEIN"/>
    <property type="match status" value="1"/>
</dbReference>
<protein>
    <recommendedName>
        <fullName evidence="4">CCHC-type domain-containing protein</fullName>
    </recommendedName>
</protein>
<accession>A0ABM1XWI8</accession>
<dbReference type="GeneID" id="109407241"/>
<dbReference type="EnsemblMetazoa" id="AALFPA23_003542.R3944">
    <property type="protein sequence ID" value="AALFPA23_003542.P3944"/>
    <property type="gene ID" value="AALFPA23_003542"/>
</dbReference>
<feature type="compositionally biased region" description="Basic and acidic residues" evidence="1">
    <location>
        <begin position="238"/>
        <end position="253"/>
    </location>
</feature>
<dbReference type="PANTHER" id="PTHR33198">
    <property type="entry name" value="ANK_REP_REGION DOMAIN-CONTAINING PROTEIN-RELATED"/>
    <property type="match status" value="1"/>
</dbReference>
<dbReference type="SUPFAM" id="SSF57756">
    <property type="entry name" value="Retrovirus zinc finger-like domains"/>
    <property type="match status" value="1"/>
</dbReference>
<dbReference type="Gene3D" id="4.10.60.10">
    <property type="entry name" value="Zinc finger, CCHC-type"/>
    <property type="match status" value="1"/>
</dbReference>
<evidence type="ECO:0000256" key="1">
    <source>
        <dbReference type="SAM" id="MobiDB-lite"/>
    </source>
</evidence>
<dbReference type="InterPro" id="IPR036875">
    <property type="entry name" value="Znf_CCHC_sf"/>
</dbReference>
<evidence type="ECO:0008006" key="4">
    <source>
        <dbReference type="Google" id="ProtNLM"/>
    </source>
</evidence>
<reference evidence="2" key="2">
    <citation type="submission" date="2025-05" db="UniProtKB">
        <authorList>
            <consortium name="EnsemblMetazoa"/>
        </authorList>
    </citation>
    <scope>IDENTIFICATION</scope>
    <source>
        <strain evidence="2">Foshan</strain>
    </source>
</reference>
<proteinExistence type="predicted"/>
<feature type="compositionally biased region" description="Basic and acidic residues" evidence="1">
    <location>
        <begin position="314"/>
        <end position="333"/>
    </location>
</feature>
<dbReference type="Proteomes" id="UP000069940">
    <property type="component" value="Unassembled WGS sequence"/>
</dbReference>
<keyword evidence="3" id="KW-1185">Reference proteome</keyword>
<reference evidence="3" key="1">
    <citation type="journal article" date="2015" name="Proc. Natl. Acad. Sci. U.S.A.">
        <title>Genome sequence of the Asian Tiger mosquito, Aedes albopictus, reveals insights into its biology, genetics, and evolution.</title>
        <authorList>
            <person name="Chen X.G."/>
            <person name="Jiang X."/>
            <person name="Gu J."/>
            <person name="Xu M."/>
            <person name="Wu Y."/>
            <person name="Deng Y."/>
            <person name="Zhang C."/>
            <person name="Bonizzoni M."/>
            <person name="Dermauw W."/>
            <person name="Vontas J."/>
            <person name="Armbruster P."/>
            <person name="Huang X."/>
            <person name="Yang Y."/>
            <person name="Zhang H."/>
            <person name="He W."/>
            <person name="Peng H."/>
            <person name="Liu Y."/>
            <person name="Wu K."/>
            <person name="Chen J."/>
            <person name="Lirakis M."/>
            <person name="Topalis P."/>
            <person name="Van Leeuwen T."/>
            <person name="Hall A.B."/>
            <person name="Jiang X."/>
            <person name="Thorpe C."/>
            <person name="Mueller R.L."/>
            <person name="Sun C."/>
            <person name="Waterhouse R.M."/>
            <person name="Yan G."/>
            <person name="Tu Z.J."/>
            <person name="Fang X."/>
            <person name="James A.A."/>
        </authorList>
    </citation>
    <scope>NUCLEOTIDE SEQUENCE [LARGE SCALE GENOMIC DNA]</scope>
    <source>
        <strain evidence="3">Foshan</strain>
    </source>
</reference>
<feature type="compositionally biased region" description="Polar residues" evidence="1">
    <location>
        <begin position="349"/>
        <end position="358"/>
    </location>
</feature>
<sequence length="358" mass="41199">MAQSNITTTLEPYRRGSSFADWVDRLRFFFNMNKVAEDAKRDIFITLSGPVIFKELRLLYPNTDLETISYEEMVKKLKARLDKTESDLVQRLKFNIRVQQPDESLEDFVLSIKLQAEFCNFETFKDMAIRDRIVAGIRDKVLQQRLLNEEKLTLASAEKMIATWEIARNNAKNMDCAGNSCLEHISALKSTGGSSGARFKKLAATFDMAAKSNQSDGGNGRDRGPVKSRLGYSPYQKEQWRNKQRQDDGRTDQTKQWQNRGQSSEERNRPWIRPDYSQMICNFCGVKGHIKRKCFKLKNMQRDAINMVEASGSGHKERDDYMSDLVNRMRTESDSESEVEDSNWKRANGGSSRTASFE</sequence>
<organism evidence="2 3">
    <name type="scientific">Aedes albopictus</name>
    <name type="common">Asian tiger mosquito</name>
    <name type="synonym">Stegomyia albopicta</name>
    <dbReference type="NCBI Taxonomy" id="7160"/>
    <lineage>
        <taxon>Eukaryota</taxon>
        <taxon>Metazoa</taxon>
        <taxon>Ecdysozoa</taxon>
        <taxon>Arthropoda</taxon>
        <taxon>Hexapoda</taxon>
        <taxon>Insecta</taxon>
        <taxon>Pterygota</taxon>
        <taxon>Neoptera</taxon>
        <taxon>Endopterygota</taxon>
        <taxon>Diptera</taxon>
        <taxon>Nematocera</taxon>
        <taxon>Culicoidea</taxon>
        <taxon>Culicidae</taxon>
        <taxon>Culicinae</taxon>
        <taxon>Aedini</taxon>
        <taxon>Aedes</taxon>
        <taxon>Stegomyia</taxon>
    </lineage>
</organism>